<name>A0A8K1C5X8_PYTOL</name>
<feature type="chain" id="PRO_5035480247" description="DUF7492 domain-containing protein" evidence="2">
    <location>
        <begin position="21"/>
        <end position="409"/>
    </location>
</feature>
<evidence type="ECO:0000313" key="4">
    <source>
        <dbReference type="EMBL" id="TMW57127.1"/>
    </source>
</evidence>
<dbReference type="InterPro" id="IPR055915">
    <property type="entry name" value="DUF7492"/>
</dbReference>
<feature type="region of interest" description="Disordered" evidence="1">
    <location>
        <begin position="347"/>
        <end position="369"/>
    </location>
</feature>
<dbReference type="EMBL" id="SPLM01000144">
    <property type="protein sequence ID" value="TMW57127.1"/>
    <property type="molecule type" value="Genomic_DNA"/>
</dbReference>
<keyword evidence="2" id="KW-0732">Signal</keyword>
<reference evidence="4" key="1">
    <citation type="submission" date="2019-03" db="EMBL/GenBank/DDBJ databases">
        <title>Long read genome sequence of the mycoparasitic Pythium oligandrum ATCC 38472 isolated from sugarbeet rhizosphere.</title>
        <authorList>
            <person name="Gaulin E."/>
        </authorList>
    </citation>
    <scope>NUCLEOTIDE SEQUENCE</scope>
    <source>
        <strain evidence="4">ATCC 38472_TT</strain>
    </source>
</reference>
<accession>A0A8K1C5X8</accession>
<feature type="domain" description="DUF7492" evidence="3">
    <location>
        <begin position="18"/>
        <end position="238"/>
    </location>
</feature>
<protein>
    <recommendedName>
        <fullName evidence="3">DUF7492 domain-containing protein</fullName>
    </recommendedName>
</protein>
<dbReference type="Pfam" id="PF24320">
    <property type="entry name" value="DUF7492"/>
    <property type="match status" value="1"/>
</dbReference>
<evidence type="ECO:0000313" key="5">
    <source>
        <dbReference type="Proteomes" id="UP000794436"/>
    </source>
</evidence>
<evidence type="ECO:0000256" key="1">
    <source>
        <dbReference type="SAM" id="MobiDB-lite"/>
    </source>
</evidence>
<feature type="signal peptide" evidence="2">
    <location>
        <begin position="1"/>
        <end position="20"/>
    </location>
</feature>
<sequence length="409" mass="41258">MRLTKYTAAALIAVAQFVDAHTWIDCLDTDMNVVLQKWKEQGACKGYIKNYTGRASNEVDIKSTVKTDMMEVSKGGKVCDAGPGNYVDWRHRLQVQPGQPFYFGYLENGHVSKDESGRGTYYGTFWTGQPNTVLEKTSDMTPDKLVDGFFHDYDDTRCGESTNMNGQPSGRAGDGVPCIGKLAIPAGTAPGIYTLVWYWRYFKNVGGVPQKITNEKGTFGGSAYASCYEVEVLGPGGASVAAPAPAPAAGLPAQNGTAPAPGIVQTSPVAVTPSAAPTMATIAPAATLAPQVASPTAAPALDTALAPSAVGTVPAATTTVGTTPAAATTTAVGTGPVAEPVPAAVGDALDPASGQATGTSPTGPGAASAAVLSPAQGAGVIPQSAVTGVATGAASPVAALGVTPGTIVN</sequence>
<evidence type="ECO:0000256" key="2">
    <source>
        <dbReference type="SAM" id="SignalP"/>
    </source>
</evidence>
<dbReference type="AlphaFoldDB" id="A0A8K1C5X8"/>
<keyword evidence="5" id="KW-1185">Reference proteome</keyword>
<evidence type="ECO:0000259" key="3">
    <source>
        <dbReference type="Pfam" id="PF24320"/>
    </source>
</evidence>
<comment type="caution">
    <text evidence="4">The sequence shown here is derived from an EMBL/GenBank/DDBJ whole genome shotgun (WGS) entry which is preliminary data.</text>
</comment>
<dbReference type="OrthoDB" id="64281at2759"/>
<proteinExistence type="predicted"/>
<gene>
    <name evidence="4" type="ORF">Poli38472_003052</name>
</gene>
<dbReference type="Proteomes" id="UP000794436">
    <property type="component" value="Unassembled WGS sequence"/>
</dbReference>
<organism evidence="4 5">
    <name type="scientific">Pythium oligandrum</name>
    <name type="common">Mycoparasitic fungus</name>
    <dbReference type="NCBI Taxonomy" id="41045"/>
    <lineage>
        <taxon>Eukaryota</taxon>
        <taxon>Sar</taxon>
        <taxon>Stramenopiles</taxon>
        <taxon>Oomycota</taxon>
        <taxon>Peronosporomycetes</taxon>
        <taxon>Pythiales</taxon>
        <taxon>Pythiaceae</taxon>
        <taxon>Pythium</taxon>
    </lineage>
</organism>